<evidence type="ECO:0000313" key="2">
    <source>
        <dbReference type="Proteomes" id="UP000805614"/>
    </source>
</evidence>
<protein>
    <recommendedName>
        <fullName evidence="3">HNH endonuclease</fullName>
    </recommendedName>
</protein>
<keyword evidence="2" id="KW-1185">Reference proteome</keyword>
<comment type="caution">
    <text evidence="1">The sequence shown here is derived from an EMBL/GenBank/DDBJ whole genome shotgun (WGS) entry which is preliminary data.</text>
</comment>
<name>A0ABR7LW70_9ACTN</name>
<accession>A0ABR7LW70</accession>
<sequence>MDIGIQQSIWGWRSETVDRGGTKQVLESLRAGDYLMLGHQGPNPRVLPGRWADASLEKLVVARLSGAVYQDTAPVWPDDVYPHRVRLDILEIQENVKGHMLGPGAMEALRLSANKQGAPVLQQALDAVDLLIDSTAGEAADSDTLDDPADRYLDIDGALDQRARTFIRREQQRLRAKKFGKAKRLQCALCRRILPSQVIHTAHIKRRRDCSFDERRDLANIMAACVLGCDVLFEYGYLYVGDDGTIHASAAAESEPGLEEAVARTLRQDCTEFNEDSRPYFAWHREHVARKAHP</sequence>
<gene>
    <name evidence="1" type="ORF">HKK74_24715</name>
</gene>
<dbReference type="EMBL" id="JABVEC010000020">
    <property type="protein sequence ID" value="MBC6468673.1"/>
    <property type="molecule type" value="Genomic_DNA"/>
</dbReference>
<dbReference type="Proteomes" id="UP000805614">
    <property type="component" value="Unassembled WGS sequence"/>
</dbReference>
<organism evidence="1 2">
    <name type="scientific">Actinomadura alba</name>
    <dbReference type="NCBI Taxonomy" id="406431"/>
    <lineage>
        <taxon>Bacteria</taxon>
        <taxon>Bacillati</taxon>
        <taxon>Actinomycetota</taxon>
        <taxon>Actinomycetes</taxon>
        <taxon>Streptosporangiales</taxon>
        <taxon>Thermomonosporaceae</taxon>
        <taxon>Actinomadura</taxon>
    </lineage>
</organism>
<reference evidence="1 2" key="1">
    <citation type="submission" date="2020-06" db="EMBL/GenBank/DDBJ databases">
        <title>Actinomadura xiongansis sp. nov., isolated from soil of Baiyangdian.</title>
        <authorList>
            <person name="Zhang X."/>
        </authorList>
    </citation>
    <scope>NUCLEOTIDE SEQUENCE [LARGE SCALE GENOMIC DNA]</scope>
    <source>
        <strain evidence="1 2">HBUM206468</strain>
    </source>
</reference>
<proteinExistence type="predicted"/>
<evidence type="ECO:0000313" key="1">
    <source>
        <dbReference type="EMBL" id="MBC6468673.1"/>
    </source>
</evidence>
<evidence type="ECO:0008006" key="3">
    <source>
        <dbReference type="Google" id="ProtNLM"/>
    </source>
</evidence>